<dbReference type="PANTHER" id="PTHR38795:SF1">
    <property type="entry name" value="DUF6604 DOMAIN-CONTAINING PROTEIN"/>
    <property type="match status" value="1"/>
</dbReference>
<gene>
    <name evidence="2" type="ORF">sscle_10g079090</name>
</gene>
<dbReference type="AlphaFoldDB" id="A0A1D9QE30"/>
<dbReference type="EMBL" id="CP017823">
    <property type="protein sequence ID" value="APA13139.1"/>
    <property type="molecule type" value="Genomic_DNA"/>
</dbReference>
<name>A0A1D9QE30_SCLS1</name>
<evidence type="ECO:0000313" key="3">
    <source>
        <dbReference type="Proteomes" id="UP000177798"/>
    </source>
</evidence>
<dbReference type="PANTHER" id="PTHR38795">
    <property type="entry name" value="DUF6604 DOMAIN-CONTAINING PROTEIN"/>
    <property type="match status" value="1"/>
</dbReference>
<accession>A0A1D9QE30</accession>
<proteinExistence type="predicted"/>
<dbReference type="Proteomes" id="UP000177798">
    <property type="component" value="Chromosome 10"/>
</dbReference>
<dbReference type="OrthoDB" id="5238236at2759"/>
<sequence>MSLMIFHFFKDIHRIQDFLHGIWKNYKNRKLDLGSASLMTNSAFELVRRNEYEILATAPKLFSMKRSYDTIAIVIFYANTFSHSQDPEQTITAKKMLRPTRFDNFIHLSTSRILMKYDFLSKMEPDSPGYPILSFPLHAGYSSYSEVRGTLDMNKKEEEDAFSGLRKLRMEGIISVSLVFASRIFLDLHDILGSEIKMGRRHLNVTGNRIGRNLEATGVFSEAGHQMACYGTDDRIAHGRYVFRQSTPICH</sequence>
<dbReference type="Pfam" id="PF20253">
    <property type="entry name" value="DUF6604"/>
    <property type="match status" value="1"/>
</dbReference>
<protein>
    <recommendedName>
        <fullName evidence="1">DUF6604 domain-containing protein</fullName>
    </recommendedName>
</protein>
<evidence type="ECO:0000313" key="2">
    <source>
        <dbReference type="EMBL" id="APA13139.1"/>
    </source>
</evidence>
<dbReference type="VEuPathDB" id="FungiDB:sscle_10g079090"/>
<reference evidence="3" key="1">
    <citation type="journal article" date="2017" name="Genome Biol. Evol.">
        <title>The complete genome sequence of the phytopathogenic fungus Sclerotinia sclerotiorum reveals insights into the genome architecture of broad host range pathogens.</title>
        <authorList>
            <person name="Derbyshire M."/>
            <person name="Denton-Giles M."/>
            <person name="Hegedus D."/>
            <person name="Seifbarghy S."/>
            <person name="Rollins J."/>
            <person name="van Kan J."/>
            <person name="Seidl M.F."/>
            <person name="Faino L."/>
            <person name="Mbengue M."/>
            <person name="Navaud O."/>
            <person name="Raffaele S."/>
            <person name="Hammond-Kosack K."/>
            <person name="Heard S."/>
            <person name="Oliver R."/>
        </authorList>
    </citation>
    <scope>NUCLEOTIDE SEQUENCE [LARGE SCALE GENOMIC DNA]</scope>
    <source>
        <strain evidence="3">ATCC 18683 / 1980 / Ss-1</strain>
    </source>
</reference>
<evidence type="ECO:0000259" key="1">
    <source>
        <dbReference type="Pfam" id="PF20253"/>
    </source>
</evidence>
<dbReference type="InterPro" id="IPR046539">
    <property type="entry name" value="DUF6604"/>
</dbReference>
<organism evidence="2 3">
    <name type="scientific">Sclerotinia sclerotiorum (strain ATCC 18683 / 1980 / Ss-1)</name>
    <name type="common">White mold</name>
    <name type="synonym">Whetzelinia sclerotiorum</name>
    <dbReference type="NCBI Taxonomy" id="665079"/>
    <lineage>
        <taxon>Eukaryota</taxon>
        <taxon>Fungi</taxon>
        <taxon>Dikarya</taxon>
        <taxon>Ascomycota</taxon>
        <taxon>Pezizomycotina</taxon>
        <taxon>Leotiomycetes</taxon>
        <taxon>Helotiales</taxon>
        <taxon>Sclerotiniaceae</taxon>
        <taxon>Sclerotinia</taxon>
    </lineage>
</organism>
<feature type="domain" description="DUF6604" evidence="1">
    <location>
        <begin position="3"/>
        <end position="55"/>
    </location>
</feature>